<dbReference type="PANTHER" id="PTHR40068">
    <property type="entry name" value="TRANSCRIPTION REPRESSOR NIAR-RELATED"/>
    <property type="match status" value="1"/>
</dbReference>
<evidence type="ECO:0000259" key="3">
    <source>
        <dbReference type="Pfam" id="PF08279"/>
    </source>
</evidence>
<dbReference type="Gene3D" id="1.10.10.10">
    <property type="entry name" value="Winged helix-like DNA-binding domain superfamily/Winged helix DNA-binding domain"/>
    <property type="match status" value="1"/>
</dbReference>
<evidence type="ECO:0000259" key="2">
    <source>
        <dbReference type="Pfam" id="PF02829"/>
    </source>
</evidence>
<dbReference type="Pfam" id="PF08279">
    <property type="entry name" value="HTH_11"/>
    <property type="match status" value="1"/>
</dbReference>
<evidence type="ECO:0000313" key="5">
    <source>
        <dbReference type="Proteomes" id="UP000050326"/>
    </source>
</evidence>
<dbReference type="PIRSF" id="PIRSF037847">
    <property type="entry name" value="NiaR"/>
    <property type="match status" value="1"/>
</dbReference>
<feature type="binding site" evidence="1">
    <location>
        <position position="77"/>
    </location>
    <ligand>
        <name>Ni(2+)</name>
        <dbReference type="ChEBI" id="CHEBI:49786"/>
    </ligand>
</feature>
<comment type="caution">
    <text evidence="4">The sequence shown here is derived from an EMBL/GenBank/DDBJ whole genome shotgun (WGS) entry which is preliminary data.</text>
</comment>
<dbReference type="SUPFAM" id="SSF75500">
    <property type="entry name" value="Putative transcriptional regulator TM1602, C-terminal domain"/>
    <property type="match status" value="1"/>
</dbReference>
<evidence type="ECO:0000313" key="4">
    <source>
        <dbReference type="EMBL" id="KPU42986.1"/>
    </source>
</evidence>
<protein>
    <submittedName>
        <fullName evidence="4">Putative transcription repressor NiaR</fullName>
    </submittedName>
</protein>
<dbReference type="Pfam" id="PF02829">
    <property type="entry name" value="3H"/>
    <property type="match status" value="1"/>
</dbReference>
<dbReference type="PATRIC" id="fig|36849.3.peg.3618"/>
<dbReference type="EMBL" id="LKET01000045">
    <property type="protein sequence ID" value="KPU42986.1"/>
    <property type="molecule type" value="Genomic_DNA"/>
</dbReference>
<dbReference type="STRING" id="36849.OXPF_34170"/>
<keyword evidence="1" id="KW-0479">Metal-binding</keyword>
<evidence type="ECO:0000256" key="1">
    <source>
        <dbReference type="PIRSR" id="PIRSR037847-1"/>
    </source>
</evidence>
<dbReference type="InterPro" id="IPR036390">
    <property type="entry name" value="WH_DNA-bd_sf"/>
</dbReference>
<dbReference type="AlphaFoldDB" id="A0A0P9AD09"/>
<feature type="binding site" evidence="1">
    <location>
        <position position="146"/>
    </location>
    <ligand>
        <name>Ni(2+)</name>
        <dbReference type="ChEBI" id="CHEBI:49786"/>
    </ligand>
</feature>
<name>A0A0P9AD09_9CLOT</name>
<feature type="domain" description="3H" evidence="2">
    <location>
        <begin position="73"/>
        <end position="169"/>
    </location>
</feature>
<dbReference type="InterPro" id="IPR013196">
    <property type="entry name" value="HTH_11"/>
</dbReference>
<feature type="binding site" evidence="1">
    <location>
        <position position="85"/>
    </location>
    <ligand>
        <name>Ni(2+)</name>
        <dbReference type="ChEBI" id="CHEBI:49786"/>
    </ligand>
</feature>
<dbReference type="RefSeq" id="WP_054876414.1">
    <property type="nucleotide sequence ID" value="NZ_LKET01000045.1"/>
</dbReference>
<dbReference type="InterPro" id="IPR036388">
    <property type="entry name" value="WH-like_DNA-bd_sf"/>
</dbReference>
<feature type="domain" description="Helix-turn-helix type 11" evidence="3">
    <location>
        <begin position="6"/>
        <end position="59"/>
    </location>
</feature>
<reference evidence="4 5" key="1">
    <citation type="submission" date="2015-09" db="EMBL/GenBank/DDBJ databases">
        <title>Genome sequence of Oxobacter pfennigii DSM 3222.</title>
        <authorList>
            <person name="Poehlein A."/>
            <person name="Bengelsdorf F.R."/>
            <person name="Schiel-Bengelsdorf B."/>
            <person name="Duerre P."/>
            <person name="Daniel R."/>
        </authorList>
    </citation>
    <scope>NUCLEOTIDE SEQUENCE [LARGE SCALE GENOMIC DNA]</scope>
    <source>
        <strain evidence="4 5">DSM 3222</strain>
    </source>
</reference>
<sequence>MVGIERRNKILELLNSGLGSLSGSYLSKILKVSRQVVVQDIAILRAEGKDIIATPQGYIIPDYFSKKSAKRIIACKHHGQDIGDELNLIIAMGGRILDVIVEHPVYGELKGMLMLSSIMDAEEFTRRMNESVSEPLLVLTKGVHLHTIEADSEEKLNMIEEKLREKGYLLSEEN</sequence>
<accession>A0A0P9AD09</accession>
<proteinExistence type="predicted"/>
<dbReference type="Gene3D" id="3.30.1340.20">
    <property type="entry name" value="3H domain"/>
    <property type="match status" value="1"/>
</dbReference>
<dbReference type="SUPFAM" id="SSF46785">
    <property type="entry name" value="Winged helix' DNA-binding domain"/>
    <property type="match status" value="1"/>
</dbReference>
<dbReference type="OrthoDB" id="9792661at2"/>
<organism evidence="4 5">
    <name type="scientific">Oxobacter pfennigii</name>
    <dbReference type="NCBI Taxonomy" id="36849"/>
    <lineage>
        <taxon>Bacteria</taxon>
        <taxon>Bacillati</taxon>
        <taxon>Bacillota</taxon>
        <taxon>Clostridia</taxon>
        <taxon>Eubacteriales</taxon>
        <taxon>Clostridiaceae</taxon>
        <taxon>Oxobacter</taxon>
    </lineage>
</organism>
<keyword evidence="1" id="KW-0533">Nickel</keyword>
<dbReference type="PANTHER" id="PTHR40068:SF1">
    <property type="entry name" value="TRANSCRIPTION REPRESSOR NIAR-RELATED"/>
    <property type="match status" value="1"/>
</dbReference>
<feature type="binding site" evidence="1">
    <location>
        <position position="144"/>
    </location>
    <ligand>
        <name>Ni(2+)</name>
        <dbReference type="ChEBI" id="CHEBI:49786"/>
    </ligand>
</feature>
<dbReference type="InterPro" id="IPR026043">
    <property type="entry name" value="NadR"/>
</dbReference>
<dbReference type="InterPro" id="IPR035922">
    <property type="entry name" value="3H_dom_sf"/>
</dbReference>
<keyword evidence="5" id="KW-1185">Reference proteome</keyword>
<dbReference type="Proteomes" id="UP000050326">
    <property type="component" value="Unassembled WGS sequence"/>
</dbReference>
<dbReference type="InterPro" id="IPR004173">
    <property type="entry name" value="3H_domain"/>
</dbReference>
<dbReference type="GO" id="GO:0046872">
    <property type="term" value="F:metal ion binding"/>
    <property type="evidence" value="ECO:0007669"/>
    <property type="project" value="UniProtKB-KW"/>
</dbReference>
<gene>
    <name evidence="4" type="primary">niaR</name>
    <name evidence="4" type="ORF">OXPF_34170</name>
</gene>